<name>A0ABR3GJK1_9PEZI</name>
<organism evidence="2 3">
    <name type="scientific">Discina gigas</name>
    <dbReference type="NCBI Taxonomy" id="1032678"/>
    <lineage>
        <taxon>Eukaryota</taxon>
        <taxon>Fungi</taxon>
        <taxon>Dikarya</taxon>
        <taxon>Ascomycota</taxon>
        <taxon>Pezizomycotina</taxon>
        <taxon>Pezizomycetes</taxon>
        <taxon>Pezizales</taxon>
        <taxon>Discinaceae</taxon>
        <taxon>Discina</taxon>
    </lineage>
</organism>
<evidence type="ECO:0000313" key="2">
    <source>
        <dbReference type="EMBL" id="KAL0636109.1"/>
    </source>
</evidence>
<keyword evidence="3" id="KW-1185">Reference proteome</keyword>
<reference evidence="2 3" key="1">
    <citation type="submission" date="2024-02" db="EMBL/GenBank/DDBJ databases">
        <title>Discinaceae phylogenomics.</title>
        <authorList>
            <person name="Dirks A.C."/>
            <person name="James T.Y."/>
        </authorList>
    </citation>
    <scope>NUCLEOTIDE SEQUENCE [LARGE SCALE GENOMIC DNA]</scope>
    <source>
        <strain evidence="2 3">ACD0624</strain>
    </source>
</reference>
<feature type="region of interest" description="Disordered" evidence="1">
    <location>
        <begin position="298"/>
        <end position="319"/>
    </location>
</feature>
<proteinExistence type="predicted"/>
<feature type="region of interest" description="Disordered" evidence="1">
    <location>
        <begin position="243"/>
        <end position="269"/>
    </location>
</feature>
<feature type="compositionally biased region" description="Low complexity" evidence="1">
    <location>
        <begin position="243"/>
        <end position="262"/>
    </location>
</feature>
<dbReference type="EMBL" id="JBBBZM010000056">
    <property type="protein sequence ID" value="KAL0636109.1"/>
    <property type="molecule type" value="Genomic_DNA"/>
</dbReference>
<dbReference type="Proteomes" id="UP001447188">
    <property type="component" value="Unassembled WGS sequence"/>
</dbReference>
<feature type="compositionally biased region" description="Pro residues" evidence="1">
    <location>
        <begin position="12"/>
        <end position="21"/>
    </location>
</feature>
<accession>A0ABR3GJK1</accession>
<gene>
    <name evidence="2" type="ORF">Q9L58_004898</name>
</gene>
<feature type="region of interest" description="Disordered" evidence="1">
    <location>
        <begin position="201"/>
        <end position="226"/>
    </location>
</feature>
<evidence type="ECO:0000313" key="3">
    <source>
        <dbReference type="Proteomes" id="UP001447188"/>
    </source>
</evidence>
<feature type="compositionally biased region" description="Low complexity" evidence="1">
    <location>
        <begin position="68"/>
        <end position="93"/>
    </location>
</feature>
<feature type="region of interest" description="Disordered" evidence="1">
    <location>
        <begin position="62"/>
        <end position="93"/>
    </location>
</feature>
<evidence type="ECO:0000256" key="1">
    <source>
        <dbReference type="SAM" id="MobiDB-lite"/>
    </source>
</evidence>
<feature type="region of interest" description="Disordered" evidence="1">
    <location>
        <begin position="1"/>
        <end position="25"/>
    </location>
</feature>
<comment type="caution">
    <text evidence="2">The sequence shown here is derived from an EMBL/GenBank/DDBJ whole genome shotgun (WGS) entry which is preliminary data.</text>
</comment>
<protein>
    <submittedName>
        <fullName evidence="2">Uncharacterized protein</fullName>
    </submittedName>
</protein>
<sequence>MASTSSDNGDKPTPPSAPPPQQRDDFFNCIQRFTNHHIASVLHALIGLPTMLPPSSAWIMDDESQQATTTTTSTNPTHPTDTSNPNSTGGGTSSIIAATEALKKDKSLPPQSQSNRGRMAECFLLTDPRTTTPVGSLFRHEEEERLAAVWRQVSLLHRDFAAPFFGGDVFGTGMGKGAGMWQDPFLIAPLFWSVGMVGGNRRTSTEKGEADAGGESSMVEEEEANDQTEMDVYNHLVPPTTSSAFFSSSSSPSSFSSQTQPTEDTSKPQVIATVATTHSYTGPDGVSRTKYILKKRFADGSEEKVEEDRASMPEHVTGK</sequence>